<evidence type="ECO:0000313" key="4">
    <source>
        <dbReference type="EMBL" id="TCO71468.1"/>
    </source>
</evidence>
<accession>A0A4R2KN18</accession>
<evidence type="ECO:0000259" key="3">
    <source>
        <dbReference type="Pfam" id="PF07687"/>
    </source>
</evidence>
<evidence type="ECO:0000256" key="1">
    <source>
        <dbReference type="ARBA" id="ARBA00022801"/>
    </source>
</evidence>
<dbReference type="PIRSF" id="PIRSF005962">
    <property type="entry name" value="Pept_M20D_amidohydro"/>
    <property type="match status" value="1"/>
</dbReference>
<dbReference type="OrthoDB" id="9776731at2"/>
<feature type="binding site" evidence="2">
    <location>
        <position position="359"/>
    </location>
    <ligand>
        <name>Mn(2+)</name>
        <dbReference type="ChEBI" id="CHEBI:29035"/>
        <label>2</label>
    </ligand>
</feature>
<dbReference type="EMBL" id="SLWV01000021">
    <property type="protein sequence ID" value="TCO71468.1"/>
    <property type="molecule type" value="Genomic_DNA"/>
</dbReference>
<dbReference type="SUPFAM" id="SSF53187">
    <property type="entry name" value="Zn-dependent exopeptidases"/>
    <property type="match status" value="1"/>
</dbReference>
<dbReference type="PANTHER" id="PTHR11014">
    <property type="entry name" value="PEPTIDASE M20 FAMILY MEMBER"/>
    <property type="match status" value="1"/>
</dbReference>
<dbReference type="FunFam" id="3.30.70.360:FF:000001">
    <property type="entry name" value="N-acetyldiaminopimelate deacetylase"/>
    <property type="match status" value="1"/>
</dbReference>
<dbReference type="InterPro" id="IPR002933">
    <property type="entry name" value="Peptidase_M20"/>
</dbReference>
<dbReference type="GO" id="GO:0046872">
    <property type="term" value="F:metal ion binding"/>
    <property type="evidence" value="ECO:0007669"/>
    <property type="project" value="UniProtKB-KW"/>
</dbReference>
<dbReference type="Proteomes" id="UP000294919">
    <property type="component" value="Unassembled WGS sequence"/>
</dbReference>
<name>A0A4R2KN18_9FIRM</name>
<dbReference type="Gene3D" id="3.30.70.360">
    <property type="match status" value="1"/>
</dbReference>
<dbReference type="NCBIfam" id="TIGR01891">
    <property type="entry name" value="amidohydrolases"/>
    <property type="match status" value="1"/>
</dbReference>
<dbReference type="Pfam" id="PF07687">
    <property type="entry name" value="M20_dimer"/>
    <property type="match status" value="1"/>
</dbReference>
<evidence type="ECO:0000313" key="5">
    <source>
        <dbReference type="Proteomes" id="UP000294919"/>
    </source>
</evidence>
<reference evidence="4 5" key="1">
    <citation type="submission" date="2019-03" db="EMBL/GenBank/DDBJ databases">
        <title>Genomic Encyclopedia of Type Strains, Phase IV (KMG-IV): sequencing the most valuable type-strain genomes for metagenomic binning, comparative biology and taxonomic classification.</title>
        <authorList>
            <person name="Goeker M."/>
        </authorList>
    </citation>
    <scope>NUCLEOTIDE SEQUENCE [LARGE SCALE GENOMIC DNA]</scope>
    <source>
        <strain evidence="4 5">DSM 102940</strain>
    </source>
</reference>
<keyword evidence="5" id="KW-1185">Reference proteome</keyword>
<comment type="caution">
    <text evidence="4">The sequence shown here is derived from an EMBL/GenBank/DDBJ whole genome shotgun (WGS) entry which is preliminary data.</text>
</comment>
<dbReference type="Pfam" id="PF01546">
    <property type="entry name" value="Peptidase_M20"/>
    <property type="match status" value="1"/>
</dbReference>
<dbReference type="AlphaFoldDB" id="A0A4R2KN18"/>
<feature type="binding site" evidence="2">
    <location>
        <position position="104"/>
    </location>
    <ligand>
        <name>Mn(2+)</name>
        <dbReference type="ChEBI" id="CHEBI:29035"/>
        <label>2</label>
    </ligand>
</feature>
<comment type="cofactor">
    <cofactor evidence="2">
        <name>Mn(2+)</name>
        <dbReference type="ChEBI" id="CHEBI:29035"/>
    </cofactor>
    <text evidence="2">The Mn(2+) ion enhances activity.</text>
</comment>
<sequence length="389" mass="43907">MIHIEKEILDVKEEVVLIRRTLHQIPEIGFEEEKTSAFIIQKLEAYGIEVYKHIAKTGVVGYLKGTIGDRTIAFRADMDALSMEEKTDVDYASKHKGMMHACGHDAHMSIVLGLAKLLSMHKDKVKDNIVFLFQPAEEGPGGAEPMIEERVIEKFHIDKIMGLHVFPEVKEGKIGCKKGPLMAQTGEFDIKVYGQSGHGAMPQKANDAIIIASNLLSIYQTIISRNINPTEGAVLTIGKMWGGERRNIIAAEVCLEGTLRAFSEEVYKKMKKRMIEIANGIEKMYDCRVEVIFRDMYPAVNNDENMVEDLVDAIGGENIDLIEPQMIAEDFSYFQRKIPGIFFFLGVKNEEKGHIYPLHNSRFTFNEEVLLTGIQVYVTFLRHIKGVAQ</sequence>
<dbReference type="GO" id="GO:0050118">
    <property type="term" value="F:N-acetyldiaminopimelate deacetylase activity"/>
    <property type="evidence" value="ECO:0007669"/>
    <property type="project" value="UniProtKB-ARBA"/>
</dbReference>
<feature type="domain" description="Peptidase M20 dimerisation" evidence="3">
    <location>
        <begin position="187"/>
        <end position="279"/>
    </location>
</feature>
<dbReference type="InterPro" id="IPR036264">
    <property type="entry name" value="Bact_exopeptidase_dim_dom"/>
</dbReference>
<proteinExistence type="predicted"/>
<dbReference type="RefSeq" id="WP_132246537.1">
    <property type="nucleotide sequence ID" value="NZ_SLWV01000021.1"/>
</dbReference>
<dbReference type="PANTHER" id="PTHR11014:SF98">
    <property type="entry name" value="N-ACETYLDIAMINOPIMELATE DEACETYLASE"/>
    <property type="match status" value="1"/>
</dbReference>
<dbReference type="GO" id="GO:0019877">
    <property type="term" value="P:diaminopimelate biosynthetic process"/>
    <property type="evidence" value="ECO:0007669"/>
    <property type="project" value="TreeGrafter"/>
</dbReference>
<dbReference type="CDD" id="cd03886">
    <property type="entry name" value="M20_Acy1"/>
    <property type="match status" value="1"/>
</dbReference>
<feature type="binding site" evidence="2">
    <location>
        <position position="164"/>
    </location>
    <ligand>
        <name>Mn(2+)</name>
        <dbReference type="ChEBI" id="CHEBI:29035"/>
        <label>2</label>
    </ligand>
</feature>
<keyword evidence="2" id="KW-0479">Metal-binding</keyword>
<dbReference type="InterPro" id="IPR011650">
    <property type="entry name" value="Peptidase_M20_dimer"/>
</dbReference>
<dbReference type="Gene3D" id="3.40.630.10">
    <property type="entry name" value="Zn peptidases"/>
    <property type="match status" value="1"/>
</dbReference>
<evidence type="ECO:0000256" key="2">
    <source>
        <dbReference type="PIRSR" id="PIRSR005962-1"/>
    </source>
</evidence>
<protein>
    <submittedName>
        <fullName evidence="4">Hippurate hydrolase</fullName>
    </submittedName>
</protein>
<organism evidence="4 5">
    <name type="scientific">Marinisporobacter balticus</name>
    <dbReference type="NCBI Taxonomy" id="2018667"/>
    <lineage>
        <taxon>Bacteria</taxon>
        <taxon>Bacillati</taxon>
        <taxon>Bacillota</taxon>
        <taxon>Clostridia</taxon>
        <taxon>Peptostreptococcales</taxon>
        <taxon>Thermotaleaceae</taxon>
        <taxon>Marinisporobacter</taxon>
    </lineage>
</organism>
<keyword evidence="1 4" id="KW-0378">Hydrolase</keyword>
<feature type="binding site" evidence="2">
    <location>
        <position position="102"/>
    </location>
    <ligand>
        <name>Mn(2+)</name>
        <dbReference type="ChEBI" id="CHEBI:29035"/>
        <label>2</label>
    </ligand>
</feature>
<dbReference type="SUPFAM" id="SSF55031">
    <property type="entry name" value="Bacterial exopeptidase dimerisation domain"/>
    <property type="match status" value="1"/>
</dbReference>
<keyword evidence="2" id="KW-0464">Manganese</keyword>
<feature type="binding site" evidence="2">
    <location>
        <position position="138"/>
    </location>
    <ligand>
        <name>Mn(2+)</name>
        <dbReference type="ChEBI" id="CHEBI:29035"/>
        <label>2</label>
    </ligand>
</feature>
<dbReference type="InterPro" id="IPR017439">
    <property type="entry name" value="Amidohydrolase"/>
</dbReference>
<gene>
    <name evidence="4" type="ORF">EV214_12118</name>
</gene>